<organism evidence="2 3">
    <name type="scientific">Sungkyunkwania multivorans</name>
    <dbReference type="NCBI Taxonomy" id="1173618"/>
    <lineage>
        <taxon>Bacteria</taxon>
        <taxon>Pseudomonadati</taxon>
        <taxon>Bacteroidota</taxon>
        <taxon>Flavobacteriia</taxon>
        <taxon>Flavobacteriales</taxon>
        <taxon>Flavobacteriaceae</taxon>
        <taxon>Sungkyunkwania</taxon>
    </lineage>
</organism>
<name>A0ABW3CUM3_9FLAO</name>
<evidence type="ECO:0000313" key="2">
    <source>
        <dbReference type="EMBL" id="MFD0861471.1"/>
    </source>
</evidence>
<sequence length="359" mass="40201">MKLRDSLMALFFLSLLGCNSNATEGIEPEDDPLIITERLNYDQLIEKIGIGRLASIVEIPNAEGALGRNKDGYFHVRFQLAMTTISDYAVTAKSTEALTEFLRAVNYSFERQLESGDFEISIPPHIANISGFVPPSAEDLTSGTAFFASSLGISLVSLSRSDWFMNSDETLNFRTQLEQYQSEIELLLNYLISSESILKDYDQSAPNRLLYDALGYFTLGKYLDRQDAMNLGIEFLNLALALSHPEEGYFIENNGWDSSYNGVALQLGFELLSLMEYENTSQMESTLLASASWQISRILNSGEISTEGNTRVFPGGESFLGQEKRVDYAKTIRTLLYLKSLTNKDELAVLAEKVLNFYN</sequence>
<reference evidence="3" key="1">
    <citation type="journal article" date="2019" name="Int. J. Syst. Evol. Microbiol.">
        <title>The Global Catalogue of Microorganisms (GCM) 10K type strain sequencing project: providing services to taxonomists for standard genome sequencing and annotation.</title>
        <authorList>
            <consortium name="The Broad Institute Genomics Platform"/>
            <consortium name="The Broad Institute Genome Sequencing Center for Infectious Disease"/>
            <person name="Wu L."/>
            <person name="Ma J."/>
        </authorList>
    </citation>
    <scope>NUCLEOTIDE SEQUENCE [LARGE SCALE GENOMIC DNA]</scope>
    <source>
        <strain evidence="3">CCUG 62952</strain>
    </source>
</reference>
<gene>
    <name evidence="2" type="ORF">ACFQ1M_04580</name>
</gene>
<dbReference type="PROSITE" id="PS51257">
    <property type="entry name" value="PROKAR_LIPOPROTEIN"/>
    <property type="match status" value="1"/>
</dbReference>
<accession>A0ABW3CUM3</accession>
<evidence type="ECO:0008006" key="4">
    <source>
        <dbReference type="Google" id="ProtNLM"/>
    </source>
</evidence>
<evidence type="ECO:0000256" key="1">
    <source>
        <dbReference type="SAM" id="SignalP"/>
    </source>
</evidence>
<dbReference type="Proteomes" id="UP001596978">
    <property type="component" value="Unassembled WGS sequence"/>
</dbReference>
<feature type="signal peptide" evidence="1">
    <location>
        <begin position="1"/>
        <end position="22"/>
    </location>
</feature>
<evidence type="ECO:0000313" key="3">
    <source>
        <dbReference type="Proteomes" id="UP001596978"/>
    </source>
</evidence>
<feature type="chain" id="PRO_5045103733" description="AMMECR1 domain-containing protein" evidence="1">
    <location>
        <begin position="23"/>
        <end position="359"/>
    </location>
</feature>
<dbReference type="EMBL" id="JBHTJH010000004">
    <property type="protein sequence ID" value="MFD0861471.1"/>
    <property type="molecule type" value="Genomic_DNA"/>
</dbReference>
<protein>
    <recommendedName>
        <fullName evidence="4">AMMECR1 domain-containing protein</fullName>
    </recommendedName>
</protein>
<keyword evidence="3" id="KW-1185">Reference proteome</keyword>
<dbReference type="RefSeq" id="WP_386404551.1">
    <property type="nucleotide sequence ID" value="NZ_JBHTJH010000004.1"/>
</dbReference>
<proteinExistence type="predicted"/>
<keyword evidence="1" id="KW-0732">Signal</keyword>
<comment type="caution">
    <text evidence="2">The sequence shown here is derived from an EMBL/GenBank/DDBJ whole genome shotgun (WGS) entry which is preliminary data.</text>
</comment>